<reference evidence="1 2" key="1">
    <citation type="submission" date="2009-11" db="EMBL/GenBank/DDBJ databases">
        <title>Annotation of Allomyces macrogynus ATCC 38327.</title>
        <authorList>
            <consortium name="The Broad Institute Genome Sequencing Platform"/>
            <person name="Russ C."/>
            <person name="Cuomo C."/>
            <person name="Burger G."/>
            <person name="Gray M.W."/>
            <person name="Holland P.W.H."/>
            <person name="King N."/>
            <person name="Lang F.B.F."/>
            <person name="Roger A.J."/>
            <person name="Ruiz-Trillo I."/>
            <person name="Young S.K."/>
            <person name="Zeng Q."/>
            <person name="Gargeya S."/>
            <person name="Fitzgerald M."/>
            <person name="Haas B."/>
            <person name="Abouelleil A."/>
            <person name="Alvarado L."/>
            <person name="Arachchi H.M."/>
            <person name="Berlin A."/>
            <person name="Chapman S.B."/>
            <person name="Gearin G."/>
            <person name="Goldberg J."/>
            <person name="Griggs A."/>
            <person name="Gujja S."/>
            <person name="Hansen M."/>
            <person name="Heiman D."/>
            <person name="Howarth C."/>
            <person name="Larimer J."/>
            <person name="Lui A."/>
            <person name="MacDonald P.J.P."/>
            <person name="McCowen C."/>
            <person name="Montmayeur A."/>
            <person name="Murphy C."/>
            <person name="Neiman D."/>
            <person name="Pearson M."/>
            <person name="Priest M."/>
            <person name="Roberts A."/>
            <person name="Saif S."/>
            <person name="Shea T."/>
            <person name="Sisk P."/>
            <person name="Stolte C."/>
            <person name="Sykes S."/>
            <person name="Wortman J."/>
            <person name="Nusbaum C."/>
            <person name="Birren B."/>
        </authorList>
    </citation>
    <scope>NUCLEOTIDE SEQUENCE [LARGE SCALE GENOMIC DNA]</scope>
    <source>
        <strain evidence="1 2">ATCC 38327</strain>
    </source>
</reference>
<reference evidence="2" key="2">
    <citation type="submission" date="2009-11" db="EMBL/GenBank/DDBJ databases">
        <title>The Genome Sequence of Allomyces macrogynus strain ATCC 38327.</title>
        <authorList>
            <consortium name="The Broad Institute Genome Sequencing Platform"/>
            <person name="Russ C."/>
            <person name="Cuomo C."/>
            <person name="Shea T."/>
            <person name="Young S.K."/>
            <person name="Zeng Q."/>
            <person name="Koehrsen M."/>
            <person name="Haas B."/>
            <person name="Borodovsky M."/>
            <person name="Guigo R."/>
            <person name="Alvarado L."/>
            <person name="Berlin A."/>
            <person name="Borenstein D."/>
            <person name="Chen Z."/>
            <person name="Engels R."/>
            <person name="Freedman E."/>
            <person name="Gellesch M."/>
            <person name="Goldberg J."/>
            <person name="Griggs A."/>
            <person name="Gujja S."/>
            <person name="Heiman D."/>
            <person name="Hepburn T."/>
            <person name="Howarth C."/>
            <person name="Jen D."/>
            <person name="Larson L."/>
            <person name="Lewis B."/>
            <person name="Mehta T."/>
            <person name="Park D."/>
            <person name="Pearson M."/>
            <person name="Roberts A."/>
            <person name="Saif S."/>
            <person name="Shenoy N."/>
            <person name="Sisk P."/>
            <person name="Stolte C."/>
            <person name="Sykes S."/>
            <person name="Walk T."/>
            <person name="White J."/>
            <person name="Yandava C."/>
            <person name="Burger G."/>
            <person name="Gray M.W."/>
            <person name="Holland P.W.H."/>
            <person name="King N."/>
            <person name="Lang F.B.F."/>
            <person name="Roger A.J."/>
            <person name="Ruiz-Trillo I."/>
            <person name="Lander E."/>
            <person name="Nusbaum C."/>
        </authorList>
    </citation>
    <scope>NUCLEOTIDE SEQUENCE [LARGE SCALE GENOMIC DNA]</scope>
    <source>
        <strain evidence="2">ATCC 38327</strain>
    </source>
</reference>
<dbReference type="OrthoDB" id="6021263at2759"/>
<gene>
    <name evidence="1" type="ORF">AMAG_05209</name>
</gene>
<keyword evidence="2" id="KW-1185">Reference proteome</keyword>
<dbReference type="AlphaFoldDB" id="A0A0L0SBF9"/>
<dbReference type="GO" id="GO:0005762">
    <property type="term" value="C:mitochondrial large ribosomal subunit"/>
    <property type="evidence" value="ECO:0007669"/>
    <property type="project" value="TreeGrafter"/>
</dbReference>
<dbReference type="VEuPathDB" id="FungiDB:AMAG_05209"/>
<proteinExistence type="predicted"/>
<dbReference type="InterPro" id="IPR024388">
    <property type="entry name" value="Ribosomal_mL58"/>
</dbReference>
<dbReference type="PANTHER" id="PTHR28266:SF1">
    <property type="entry name" value="LARGE RIBOSOMAL SUBUNIT PROTEIN ML58"/>
    <property type="match status" value="1"/>
</dbReference>
<dbReference type="GO" id="GO:0003735">
    <property type="term" value="F:structural constituent of ribosome"/>
    <property type="evidence" value="ECO:0007669"/>
    <property type="project" value="TreeGrafter"/>
</dbReference>
<dbReference type="Pfam" id="PF12824">
    <property type="entry name" value="MRP-L20"/>
    <property type="match status" value="1"/>
</dbReference>
<dbReference type="Proteomes" id="UP000054350">
    <property type="component" value="Unassembled WGS sequence"/>
</dbReference>
<evidence type="ECO:0000313" key="2">
    <source>
        <dbReference type="Proteomes" id="UP000054350"/>
    </source>
</evidence>
<evidence type="ECO:0000313" key="1">
    <source>
        <dbReference type="EMBL" id="KNE59744.1"/>
    </source>
</evidence>
<name>A0A0L0SBF9_ALLM3</name>
<organism evidence="1 2">
    <name type="scientific">Allomyces macrogynus (strain ATCC 38327)</name>
    <name type="common">Allomyces javanicus var. macrogynus</name>
    <dbReference type="NCBI Taxonomy" id="578462"/>
    <lineage>
        <taxon>Eukaryota</taxon>
        <taxon>Fungi</taxon>
        <taxon>Fungi incertae sedis</taxon>
        <taxon>Blastocladiomycota</taxon>
        <taxon>Blastocladiomycetes</taxon>
        <taxon>Blastocladiales</taxon>
        <taxon>Blastocladiaceae</taxon>
        <taxon>Allomyces</taxon>
    </lineage>
</organism>
<evidence type="ECO:0008006" key="3">
    <source>
        <dbReference type="Google" id="ProtNLM"/>
    </source>
</evidence>
<sequence length="176" mass="19774">MPHLAKNALTRAANLSARRLLPSQPLPPTPIKLKPKSMPKLKPAVATLPDGTTVHLNSAAFAPVFDRATLPPPSHTWAPTSLARDRADPIEPRAATRLTEEQITEMRALRTQDPETWTVRKLAAKYNVAGVFVSMAVRCPEERLSQLAEREAYRVSRLPATTMHHIRDRQRRRALW</sequence>
<protein>
    <recommendedName>
        <fullName evidence="3">Mitochondrial ribosomal protein subunit L20-domain-containing protein</fullName>
    </recommendedName>
</protein>
<dbReference type="EMBL" id="GG745335">
    <property type="protein sequence ID" value="KNE59744.1"/>
    <property type="molecule type" value="Genomic_DNA"/>
</dbReference>
<accession>A0A0L0SBF9</accession>
<dbReference type="PANTHER" id="PTHR28266">
    <property type="entry name" value="54S RIBOSOMAL PROTEIN L20, MITOCHONDRIAL"/>
    <property type="match status" value="1"/>
</dbReference>
<dbReference type="STRING" id="578462.A0A0L0SBF9"/>